<protein>
    <recommendedName>
        <fullName evidence="1">PRC-barrel domain-containing protein</fullName>
    </recommendedName>
</protein>
<comment type="caution">
    <text evidence="2">The sequence shown here is derived from an EMBL/GenBank/DDBJ whole genome shotgun (WGS) entry which is preliminary data.</text>
</comment>
<dbReference type="InterPro" id="IPR027275">
    <property type="entry name" value="PRC-brl_dom"/>
</dbReference>
<accession>A0A163Q6W2</accession>
<dbReference type="Pfam" id="PF05239">
    <property type="entry name" value="PRC"/>
    <property type="match status" value="1"/>
</dbReference>
<dbReference type="Proteomes" id="UP000076567">
    <property type="component" value="Unassembled WGS sequence"/>
</dbReference>
<reference evidence="3" key="1">
    <citation type="submission" date="2016-01" db="EMBL/GenBank/DDBJ databases">
        <title>Draft genome of Chromobacterium sp. F49.</title>
        <authorList>
            <person name="Hong K.W."/>
        </authorList>
    </citation>
    <scope>NUCLEOTIDE SEQUENCE [LARGE SCALE GENOMIC DNA]</scope>
    <source>
        <strain evidence="3">P7IIIA</strain>
    </source>
</reference>
<gene>
    <name evidence="2" type="ORF">AWM68_10875</name>
</gene>
<evidence type="ECO:0000313" key="2">
    <source>
        <dbReference type="EMBL" id="KZE64636.1"/>
    </source>
</evidence>
<evidence type="ECO:0000259" key="1">
    <source>
        <dbReference type="Pfam" id="PF05239"/>
    </source>
</evidence>
<dbReference type="SUPFAM" id="SSF50346">
    <property type="entry name" value="PRC-barrel domain"/>
    <property type="match status" value="1"/>
</dbReference>
<dbReference type="RefSeq" id="WP_066243924.1">
    <property type="nucleotide sequence ID" value="NZ_LRFC01000037.1"/>
</dbReference>
<dbReference type="InterPro" id="IPR011033">
    <property type="entry name" value="PRC_barrel-like_sf"/>
</dbReference>
<evidence type="ECO:0000313" key="3">
    <source>
        <dbReference type="Proteomes" id="UP000076567"/>
    </source>
</evidence>
<dbReference type="AlphaFoldDB" id="A0A163Q6W2"/>
<proteinExistence type="predicted"/>
<organism evidence="2 3">
    <name type="scientific">Fictibacillus phosphorivorans</name>
    <dbReference type="NCBI Taxonomy" id="1221500"/>
    <lineage>
        <taxon>Bacteria</taxon>
        <taxon>Bacillati</taxon>
        <taxon>Bacillota</taxon>
        <taxon>Bacilli</taxon>
        <taxon>Bacillales</taxon>
        <taxon>Fictibacillaceae</taxon>
        <taxon>Fictibacillus</taxon>
    </lineage>
</organism>
<sequence>MKLSAEKLVGVKAQNVTADVDVTEQTEHTINDILFNMYEHRLCYFTYTMENYSNQREEVPADKHMETVVAATSGIGTQNTPFTGSAHSETNESYTKDTFFIPWHQVKDFNEDKLVFAGIEQQRDEPKECYSFRTIKDWSVIDQDGEKIGKIKDLIIDADRQQVIGFSLSEGFWKNLFGNDDKFMPVSGKPDWANQEWKIERTPDLLLKNSAEEI</sequence>
<dbReference type="Gene3D" id="2.30.30.240">
    <property type="entry name" value="PRC-barrel domain"/>
    <property type="match status" value="1"/>
</dbReference>
<feature type="domain" description="PRC-barrel" evidence="1">
    <location>
        <begin position="131"/>
        <end position="175"/>
    </location>
</feature>
<dbReference type="EMBL" id="LRFC01000037">
    <property type="protein sequence ID" value="KZE64636.1"/>
    <property type="molecule type" value="Genomic_DNA"/>
</dbReference>
<keyword evidence="3" id="KW-1185">Reference proteome</keyword>
<name>A0A163Q6W2_9BACL</name>
<dbReference type="OrthoDB" id="2971217at2"/>